<dbReference type="InterPro" id="IPR009057">
    <property type="entry name" value="Homeodomain-like_sf"/>
</dbReference>
<dbReference type="GO" id="GO:0005634">
    <property type="term" value="C:nucleus"/>
    <property type="evidence" value="ECO:0007669"/>
    <property type="project" value="UniProtKB-SubCell"/>
</dbReference>
<evidence type="ECO:0000256" key="7">
    <source>
        <dbReference type="ARBA" id="ARBA00023242"/>
    </source>
</evidence>
<keyword evidence="5 9" id="KW-0371">Homeobox</keyword>
<comment type="similarity">
    <text evidence="8">Belongs to the WUS homeobox family.</text>
</comment>
<dbReference type="PANTHER" id="PTHR45940:SF13">
    <property type="entry name" value="WUSCHEL-RELATED HOMEOBOX 1"/>
    <property type="match status" value="1"/>
</dbReference>
<evidence type="ECO:0000256" key="1">
    <source>
        <dbReference type="ARBA" id="ARBA00004123"/>
    </source>
</evidence>
<evidence type="ECO:0000256" key="9">
    <source>
        <dbReference type="PROSITE-ProRule" id="PRU00108"/>
    </source>
</evidence>
<dbReference type="EMBL" id="PDCK01000041">
    <property type="protein sequence ID" value="PRQ41823.1"/>
    <property type="molecule type" value="Genomic_DNA"/>
</dbReference>
<reference evidence="13 14" key="1">
    <citation type="journal article" date="2018" name="Nat. Genet.">
        <title>The Rosa genome provides new insights in the design of modern roses.</title>
        <authorList>
            <person name="Bendahmane M."/>
        </authorList>
    </citation>
    <scope>NUCLEOTIDE SEQUENCE [LARGE SCALE GENOMIC DNA]</scope>
    <source>
        <strain evidence="14">cv. Old Blush</strain>
    </source>
</reference>
<dbReference type="GO" id="GO:0099402">
    <property type="term" value="P:plant organ development"/>
    <property type="evidence" value="ECO:0007669"/>
    <property type="project" value="InterPro"/>
</dbReference>
<keyword evidence="6" id="KW-0804">Transcription</keyword>
<feature type="compositionally biased region" description="Low complexity" evidence="11">
    <location>
        <begin position="33"/>
        <end position="43"/>
    </location>
</feature>
<protein>
    <submittedName>
        <fullName evidence="13">Putative transcription factor Homobox-WOX family</fullName>
    </submittedName>
</protein>
<evidence type="ECO:0000256" key="10">
    <source>
        <dbReference type="RuleBase" id="RU000682"/>
    </source>
</evidence>
<evidence type="ECO:0000313" key="14">
    <source>
        <dbReference type="Proteomes" id="UP000238479"/>
    </source>
</evidence>
<dbReference type="SMART" id="SM00389">
    <property type="entry name" value="HOX"/>
    <property type="match status" value="1"/>
</dbReference>
<feature type="DNA-binding region" description="Homeobox" evidence="9">
    <location>
        <begin position="40"/>
        <end position="104"/>
    </location>
</feature>
<feature type="domain" description="Homeobox" evidence="12">
    <location>
        <begin position="38"/>
        <end position="103"/>
    </location>
</feature>
<dbReference type="GO" id="GO:0003700">
    <property type="term" value="F:DNA-binding transcription factor activity"/>
    <property type="evidence" value="ECO:0007669"/>
    <property type="project" value="InterPro"/>
</dbReference>
<dbReference type="InterPro" id="IPR001356">
    <property type="entry name" value="HD"/>
</dbReference>
<dbReference type="PANTHER" id="PTHR45940">
    <property type="entry name" value="WUSCHEL-RELATED HOMEOBOX 1-RELATED"/>
    <property type="match status" value="1"/>
</dbReference>
<evidence type="ECO:0000259" key="12">
    <source>
        <dbReference type="PROSITE" id="PS50071"/>
    </source>
</evidence>
<proteinExistence type="inferred from homology"/>
<dbReference type="AlphaFoldDB" id="A0A2P6R5X3"/>
<accession>A0A2P6R5X3</accession>
<dbReference type="Proteomes" id="UP000238479">
    <property type="component" value="Chromosome 3"/>
</dbReference>
<dbReference type="PROSITE" id="PS50071">
    <property type="entry name" value="HOMEOBOX_2"/>
    <property type="match status" value="1"/>
</dbReference>
<keyword evidence="4 9" id="KW-0238">DNA-binding</keyword>
<organism evidence="13 14">
    <name type="scientific">Rosa chinensis</name>
    <name type="common">China rose</name>
    <dbReference type="NCBI Taxonomy" id="74649"/>
    <lineage>
        <taxon>Eukaryota</taxon>
        <taxon>Viridiplantae</taxon>
        <taxon>Streptophyta</taxon>
        <taxon>Embryophyta</taxon>
        <taxon>Tracheophyta</taxon>
        <taxon>Spermatophyta</taxon>
        <taxon>Magnoliopsida</taxon>
        <taxon>eudicotyledons</taxon>
        <taxon>Gunneridae</taxon>
        <taxon>Pentapetalae</taxon>
        <taxon>rosids</taxon>
        <taxon>fabids</taxon>
        <taxon>Rosales</taxon>
        <taxon>Rosaceae</taxon>
        <taxon>Rosoideae</taxon>
        <taxon>Rosoideae incertae sedis</taxon>
        <taxon>Rosa</taxon>
    </lineage>
</organism>
<dbReference type="GO" id="GO:0003677">
    <property type="term" value="F:DNA binding"/>
    <property type="evidence" value="ECO:0007669"/>
    <property type="project" value="UniProtKB-UniRule"/>
</dbReference>
<name>A0A2P6R5X3_ROSCH</name>
<dbReference type="InterPro" id="IPR044555">
    <property type="entry name" value="WUSCHEL-like"/>
</dbReference>
<feature type="region of interest" description="Disordered" evidence="11">
    <location>
        <begin position="23"/>
        <end position="48"/>
    </location>
</feature>
<dbReference type="OMA" id="IFHTEVG"/>
<evidence type="ECO:0000256" key="3">
    <source>
        <dbReference type="ARBA" id="ARBA00023015"/>
    </source>
</evidence>
<dbReference type="SUPFAM" id="SSF46689">
    <property type="entry name" value="Homeodomain-like"/>
    <property type="match status" value="1"/>
</dbReference>
<evidence type="ECO:0000256" key="5">
    <source>
        <dbReference type="ARBA" id="ARBA00023155"/>
    </source>
</evidence>
<evidence type="ECO:0000256" key="8">
    <source>
        <dbReference type="ARBA" id="ARBA00024040"/>
    </source>
</evidence>
<dbReference type="Gene3D" id="1.10.10.60">
    <property type="entry name" value="Homeodomain-like"/>
    <property type="match status" value="1"/>
</dbReference>
<dbReference type="Gramene" id="PRQ41823">
    <property type="protein sequence ID" value="PRQ41823"/>
    <property type="gene ID" value="RchiOBHm_Chr3g0450921"/>
</dbReference>
<keyword evidence="7 9" id="KW-0539">Nucleus</keyword>
<evidence type="ECO:0000256" key="6">
    <source>
        <dbReference type="ARBA" id="ARBA00023163"/>
    </source>
</evidence>
<comment type="subcellular location">
    <subcellularLocation>
        <location evidence="1 9 10">Nucleus</location>
    </subcellularLocation>
</comment>
<keyword evidence="3" id="KW-0805">Transcription regulation</keyword>
<evidence type="ECO:0000256" key="2">
    <source>
        <dbReference type="ARBA" id="ARBA00022473"/>
    </source>
</evidence>
<evidence type="ECO:0000313" key="13">
    <source>
        <dbReference type="EMBL" id="PRQ41823.1"/>
    </source>
</evidence>
<comment type="caution">
    <text evidence="13">The sequence shown here is derived from an EMBL/GenBank/DDBJ whole genome shotgun (WGS) entry which is preliminary data.</text>
</comment>
<gene>
    <name evidence="13" type="ORF">RchiOBHm_Chr3g0450921</name>
</gene>
<keyword evidence="14" id="KW-1185">Reference proteome</keyword>
<dbReference type="Pfam" id="PF00046">
    <property type="entry name" value="Homeodomain"/>
    <property type="match status" value="1"/>
</dbReference>
<sequence length="138" mass="15817">MGYSKTINIFHTEVGVKSLQGRSGGDDCYNGHQPSSAASQPSSRWNPTPEQLRVLDELFGHGLKTPTAQQILQVTARLRHFGKIEGKNVFYWFQNHRARERQKRRRELMSMRQYHSKEQQLWSNKESAGGIGLGTVLY</sequence>
<evidence type="ECO:0000256" key="4">
    <source>
        <dbReference type="ARBA" id="ARBA00023125"/>
    </source>
</evidence>
<dbReference type="STRING" id="74649.A0A2P6R5X3"/>
<evidence type="ECO:0000256" key="11">
    <source>
        <dbReference type="SAM" id="MobiDB-lite"/>
    </source>
</evidence>
<keyword evidence="2" id="KW-0217">Developmental protein</keyword>